<evidence type="ECO:0000313" key="2">
    <source>
        <dbReference type="Proteomes" id="UP001497382"/>
    </source>
</evidence>
<proteinExistence type="predicted"/>
<reference evidence="1 2" key="1">
    <citation type="submission" date="2024-04" db="EMBL/GenBank/DDBJ databases">
        <authorList>
            <person name="Rising A."/>
            <person name="Reimegard J."/>
            <person name="Sonavane S."/>
            <person name="Akerstrom W."/>
            <person name="Nylinder S."/>
            <person name="Hedman E."/>
            <person name="Kallberg Y."/>
        </authorList>
    </citation>
    <scope>NUCLEOTIDE SEQUENCE [LARGE SCALE GENOMIC DNA]</scope>
</reference>
<name>A0AAV1ZUC1_9ARAC</name>
<dbReference type="AlphaFoldDB" id="A0AAV1ZUC1"/>
<dbReference type="EMBL" id="CAXIEN010000084">
    <property type="protein sequence ID" value="CAL1275458.1"/>
    <property type="molecule type" value="Genomic_DNA"/>
</dbReference>
<dbReference type="Proteomes" id="UP001497382">
    <property type="component" value="Unassembled WGS sequence"/>
</dbReference>
<dbReference type="PANTHER" id="PTHR10174:SF208">
    <property type="entry name" value="CRAL-TRIO DOMAIN-CONTAINING PROTEIN DDB_G0278031"/>
    <property type="match status" value="1"/>
</dbReference>
<keyword evidence="2" id="KW-1185">Reference proteome</keyword>
<protein>
    <recommendedName>
        <fullName evidence="3">CRAL/TRIO N-terminal domain-containing protein</fullName>
    </recommendedName>
</protein>
<dbReference type="GO" id="GO:1902936">
    <property type="term" value="F:phosphatidylinositol bisphosphate binding"/>
    <property type="evidence" value="ECO:0007669"/>
    <property type="project" value="TreeGrafter"/>
</dbReference>
<evidence type="ECO:0000313" key="1">
    <source>
        <dbReference type="EMBL" id="CAL1275458.1"/>
    </source>
</evidence>
<dbReference type="Gene3D" id="1.10.8.20">
    <property type="entry name" value="N-terminal domain of phosphatidylinositol transfer protein sec14p"/>
    <property type="match status" value="1"/>
</dbReference>
<accession>A0AAV1ZUC1</accession>
<gene>
    <name evidence="1" type="ORF">LARSCL_LOCUS8077</name>
</gene>
<dbReference type="GO" id="GO:0016020">
    <property type="term" value="C:membrane"/>
    <property type="evidence" value="ECO:0007669"/>
    <property type="project" value="TreeGrafter"/>
</dbReference>
<organism evidence="1 2">
    <name type="scientific">Larinioides sclopetarius</name>
    <dbReference type="NCBI Taxonomy" id="280406"/>
    <lineage>
        <taxon>Eukaryota</taxon>
        <taxon>Metazoa</taxon>
        <taxon>Ecdysozoa</taxon>
        <taxon>Arthropoda</taxon>
        <taxon>Chelicerata</taxon>
        <taxon>Arachnida</taxon>
        <taxon>Araneae</taxon>
        <taxon>Araneomorphae</taxon>
        <taxon>Entelegynae</taxon>
        <taxon>Araneoidea</taxon>
        <taxon>Araneidae</taxon>
        <taxon>Larinioides</taxon>
    </lineage>
</organism>
<dbReference type="InterPro" id="IPR036273">
    <property type="entry name" value="CRAL/TRIO_N_dom_sf"/>
</dbReference>
<sequence length="159" mass="19154">MHKESNGQVCYPLHMNNLPEYFYQKADKELNETTKTREVELKKLKDLLSADKLATSIEFEDDFLHQFLRHRKYDSLRALQYLQKYLNFRRSHSSMFESIPEEDFERNPATECFSVLPCRCPEGCVIMICQIRKWKPNNLPWNILKESLCLHFFKHYDIQ</sequence>
<comment type="caution">
    <text evidence="1">The sequence shown here is derived from an EMBL/GenBank/DDBJ whole genome shotgun (WGS) entry which is preliminary data.</text>
</comment>
<dbReference type="PANTHER" id="PTHR10174">
    <property type="entry name" value="ALPHA-TOCOPHEROL TRANSFER PROTEIN-RELATED"/>
    <property type="match status" value="1"/>
</dbReference>
<dbReference type="SUPFAM" id="SSF46938">
    <property type="entry name" value="CRAL/TRIO N-terminal domain"/>
    <property type="match status" value="1"/>
</dbReference>
<evidence type="ECO:0008006" key="3">
    <source>
        <dbReference type="Google" id="ProtNLM"/>
    </source>
</evidence>